<dbReference type="GO" id="GO:0004427">
    <property type="term" value="F:inorganic diphosphate phosphatase activity"/>
    <property type="evidence" value="ECO:0007669"/>
    <property type="project" value="UniProtKB-EC"/>
</dbReference>
<dbReference type="PRINTS" id="PR00413">
    <property type="entry name" value="HADHALOGNASE"/>
</dbReference>
<dbReference type="SUPFAM" id="SSF56784">
    <property type="entry name" value="HAD-like"/>
    <property type="match status" value="1"/>
</dbReference>
<name>A0A1S8NC45_CLOSA</name>
<dbReference type="STRING" id="169679.CSACC_16500"/>
<dbReference type="NCBIfam" id="TIGR01509">
    <property type="entry name" value="HAD-SF-IA-v3"/>
    <property type="match status" value="1"/>
</dbReference>
<proteinExistence type="predicted"/>
<dbReference type="SFLD" id="SFLDG01129">
    <property type="entry name" value="C1.5:_HAD__Beta-PGM__Phosphata"/>
    <property type="match status" value="1"/>
</dbReference>
<evidence type="ECO:0000313" key="1">
    <source>
        <dbReference type="EMBL" id="OOM13948.1"/>
    </source>
</evidence>
<accession>A0A1S8NC45</accession>
<dbReference type="RefSeq" id="WP_077865310.1">
    <property type="nucleotide sequence ID" value="NZ_LZYZ01000003.1"/>
</dbReference>
<dbReference type="Pfam" id="PF00702">
    <property type="entry name" value="Hydrolase"/>
    <property type="match status" value="1"/>
</dbReference>
<dbReference type="InterPro" id="IPR023214">
    <property type="entry name" value="HAD_sf"/>
</dbReference>
<organism evidence="1 2">
    <name type="scientific">Clostridium saccharobutylicum</name>
    <dbReference type="NCBI Taxonomy" id="169679"/>
    <lineage>
        <taxon>Bacteria</taxon>
        <taxon>Bacillati</taxon>
        <taxon>Bacillota</taxon>
        <taxon>Clostridia</taxon>
        <taxon>Eubacteriales</taxon>
        <taxon>Clostridiaceae</taxon>
        <taxon>Clostridium</taxon>
    </lineage>
</organism>
<protein>
    <submittedName>
        <fullName evidence="1">Pyrophosphatase PpaX</fullName>
        <ecNumber evidence="1">3.6.1.1</ecNumber>
    </submittedName>
</protein>
<comment type="caution">
    <text evidence="1">The sequence shown here is derived from an EMBL/GenBank/DDBJ whole genome shotgun (WGS) entry which is preliminary data.</text>
</comment>
<reference evidence="1 2" key="1">
    <citation type="submission" date="2016-05" db="EMBL/GenBank/DDBJ databases">
        <title>Microbial solvent formation.</title>
        <authorList>
            <person name="Poehlein A."/>
            <person name="Montoya Solano J.D."/>
            <person name="Flitsch S."/>
            <person name="Krabben P."/>
            <person name="Duerre P."/>
            <person name="Daniel R."/>
        </authorList>
    </citation>
    <scope>NUCLEOTIDE SEQUENCE [LARGE SCALE GENOMIC DNA]</scope>
    <source>
        <strain evidence="1 2">L1-8</strain>
    </source>
</reference>
<dbReference type="PANTHER" id="PTHR43611">
    <property type="entry name" value="ALPHA-D-GLUCOSE 1-PHOSPHATE PHOSPHATASE"/>
    <property type="match status" value="1"/>
</dbReference>
<dbReference type="EC" id="3.6.1.1" evidence="1"/>
<dbReference type="Gene3D" id="3.40.50.1000">
    <property type="entry name" value="HAD superfamily/HAD-like"/>
    <property type="match status" value="1"/>
</dbReference>
<dbReference type="EMBL" id="LZYZ01000003">
    <property type="protein sequence ID" value="OOM13948.1"/>
    <property type="molecule type" value="Genomic_DNA"/>
</dbReference>
<dbReference type="PANTHER" id="PTHR43611:SF3">
    <property type="entry name" value="FLAVIN MONONUCLEOTIDE HYDROLASE 1, CHLOROPLATIC"/>
    <property type="match status" value="1"/>
</dbReference>
<dbReference type="AlphaFoldDB" id="A0A1S8NC45"/>
<sequence length="206" mass="24217">MIKAILFDFDGVLTTDATGSESICNYICMKTGLDIKIFEKEYFKYNDDLLYGKTTHEEIWKKLCEGLNTQIDINILYESFINTPIDNQMMKFIDGLKKQNYKVGMVTDNKKDRIHSIVQYYNWDKVFDVITISAEIGSGKEFNTIFEKTINLMNLDANECLFIDNQEKNLIIPKKIGMNVIYFDHEKRNYEKLVEEFKNLYSIKLD</sequence>
<evidence type="ECO:0000313" key="2">
    <source>
        <dbReference type="Proteomes" id="UP000191154"/>
    </source>
</evidence>
<keyword evidence="1" id="KW-0378">Hydrolase</keyword>
<dbReference type="InterPro" id="IPR006439">
    <property type="entry name" value="HAD-SF_hydro_IA"/>
</dbReference>
<gene>
    <name evidence="1" type="primary">ppaX</name>
    <name evidence="1" type="ORF">CLOSAC_20340</name>
</gene>
<dbReference type="InterPro" id="IPR036412">
    <property type="entry name" value="HAD-like_sf"/>
</dbReference>
<dbReference type="Proteomes" id="UP000191154">
    <property type="component" value="Unassembled WGS sequence"/>
</dbReference>
<dbReference type="SFLD" id="SFLDS00003">
    <property type="entry name" value="Haloacid_Dehalogenase"/>
    <property type="match status" value="1"/>
</dbReference>